<evidence type="ECO:0000313" key="2">
    <source>
        <dbReference type="Proteomes" id="UP001066276"/>
    </source>
</evidence>
<keyword evidence="2" id="KW-1185">Reference proteome</keyword>
<dbReference type="AlphaFoldDB" id="A0AAV7SHZ6"/>
<reference evidence="1" key="1">
    <citation type="journal article" date="2022" name="bioRxiv">
        <title>Sequencing and chromosome-scale assembly of the giantPleurodeles waltlgenome.</title>
        <authorList>
            <person name="Brown T."/>
            <person name="Elewa A."/>
            <person name="Iarovenko S."/>
            <person name="Subramanian E."/>
            <person name="Araus A.J."/>
            <person name="Petzold A."/>
            <person name="Susuki M."/>
            <person name="Suzuki K.-i.T."/>
            <person name="Hayashi T."/>
            <person name="Toyoda A."/>
            <person name="Oliveira C."/>
            <person name="Osipova E."/>
            <person name="Leigh N.D."/>
            <person name="Simon A."/>
            <person name="Yun M.H."/>
        </authorList>
    </citation>
    <scope>NUCLEOTIDE SEQUENCE</scope>
    <source>
        <strain evidence="1">20211129_DDA</strain>
        <tissue evidence="1">Liver</tissue>
    </source>
</reference>
<gene>
    <name evidence="1" type="ORF">NDU88_004139</name>
</gene>
<protein>
    <submittedName>
        <fullName evidence="1">Uncharacterized protein</fullName>
    </submittedName>
</protein>
<dbReference type="Proteomes" id="UP001066276">
    <property type="component" value="Chromosome 4_2"/>
</dbReference>
<comment type="caution">
    <text evidence="1">The sequence shown here is derived from an EMBL/GenBank/DDBJ whole genome shotgun (WGS) entry which is preliminary data.</text>
</comment>
<sequence>MPAFYAARADVPEEETKTFVKDCPVRKLNPGEQESLEADFTEAKIAVALAQLHAGKAPGDSGLPLKFYRKIGYRVAKPLLLVY</sequence>
<organism evidence="1 2">
    <name type="scientific">Pleurodeles waltl</name>
    <name type="common">Iberian ribbed newt</name>
    <dbReference type="NCBI Taxonomy" id="8319"/>
    <lineage>
        <taxon>Eukaryota</taxon>
        <taxon>Metazoa</taxon>
        <taxon>Chordata</taxon>
        <taxon>Craniata</taxon>
        <taxon>Vertebrata</taxon>
        <taxon>Euteleostomi</taxon>
        <taxon>Amphibia</taxon>
        <taxon>Batrachia</taxon>
        <taxon>Caudata</taxon>
        <taxon>Salamandroidea</taxon>
        <taxon>Salamandridae</taxon>
        <taxon>Pleurodelinae</taxon>
        <taxon>Pleurodeles</taxon>
    </lineage>
</organism>
<accession>A0AAV7SHZ6</accession>
<name>A0AAV7SHZ6_PLEWA</name>
<proteinExistence type="predicted"/>
<evidence type="ECO:0000313" key="1">
    <source>
        <dbReference type="EMBL" id="KAJ1163685.1"/>
    </source>
</evidence>
<dbReference type="EMBL" id="JANPWB010000008">
    <property type="protein sequence ID" value="KAJ1163685.1"/>
    <property type="molecule type" value="Genomic_DNA"/>
</dbReference>